<reference evidence="3 4" key="1">
    <citation type="submission" date="2018-08" db="EMBL/GenBank/DDBJ databases">
        <title>A genome reference for cultivated species of the human gut microbiota.</title>
        <authorList>
            <person name="Zou Y."/>
            <person name="Xue W."/>
            <person name="Luo G."/>
        </authorList>
    </citation>
    <scope>NUCLEOTIDE SEQUENCE [LARGE SCALE GENOMIC DNA]</scope>
    <source>
        <strain evidence="3 4">AF25-15</strain>
    </source>
</reference>
<reference evidence="2" key="2">
    <citation type="submission" date="2021-10" db="EMBL/GenBank/DDBJ databases">
        <title>Collection of gut derived symbiotic bacterial strains cultured from healthy donors.</title>
        <authorList>
            <person name="Lin H."/>
            <person name="Littmann E."/>
            <person name="Kohout C."/>
            <person name="Pamer E.G."/>
        </authorList>
    </citation>
    <scope>NUCLEOTIDE SEQUENCE</scope>
    <source>
        <strain evidence="2">DFI.7.28A</strain>
    </source>
</reference>
<evidence type="ECO:0000259" key="1">
    <source>
        <dbReference type="Pfam" id="PF08937"/>
    </source>
</evidence>
<feature type="domain" description="Thoeris protein ThsB TIR-like" evidence="1">
    <location>
        <begin position="6"/>
        <end position="129"/>
    </location>
</feature>
<dbReference type="EMBL" id="QRUJ01000013">
    <property type="protein sequence ID" value="RGR53327.1"/>
    <property type="molecule type" value="Genomic_DNA"/>
</dbReference>
<dbReference type="Gene3D" id="3.40.50.10140">
    <property type="entry name" value="Toll/interleukin-1 receptor homology (TIR) domain"/>
    <property type="match status" value="1"/>
</dbReference>
<name>A0A395UYD2_9FIRM</name>
<evidence type="ECO:0000313" key="4">
    <source>
        <dbReference type="Proteomes" id="UP000266066"/>
    </source>
</evidence>
<gene>
    <name evidence="3" type="ORF">DWY38_11540</name>
    <name evidence="2" type="ORF">LIZ82_13510</name>
</gene>
<dbReference type="Pfam" id="PF08937">
    <property type="entry name" value="ThsB_TIR"/>
    <property type="match status" value="1"/>
</dbReference>
<protein>
    <submittedName>
        <fullName evidence="2">TIR domain-containing protein</fullName>
    </submittedName>
</protein>
<proteinExistence type="predicted"/>
<organism evidence="3 4">
    <name type="scientific">Agathobacter rectalis</name>
    <dbReference type="NCBI Taxonomy" id="39491"/>
    <lineage>
        <taxon>Bacteria</taxon>
        <taxon>Bacillati</taxon>
        <taxon>Bacillota</taxon>
        <taxon>Clostridia</taxon>
        <taxon>Lachnospirales</taxon>
        <taxon>Lachnospiraceae</taxon>
        <taxon>Agathobacter</taxon>
    </lineage>
</organism>
<accession>A0A395UYD2</accession>
<dbReference type="InterPro" id="IPR015032">
    <property type="entry name" value="ThsB__TIR-like_domain"/>
</dbReference>
<sequence>MGRKIFISYKYWDDDVYPVPRFSDYHPKVRDYVSWLEDKFQNRTEHYYKGESDNEDLSMYSENYIWDKLKDKMYDSSLTIILISPNMKEPNKWEKSQWIPWELSYSIRKTTRAYYTSQRNAVLAVVLPDKHGNYNYYKSMRLFSILQANIVNGYIPVVSWNDFKYNCDKYIDKAYEAQKNTPEYKLQINI</sequence>
<evidence type="ECO:0000313" key="3">
    <source>
        <dbReference type="EMBL" id="RGR53327.1"/>
    </source>
</evidence>
<dbReference type="InterPro" id="IPR035897">
    <property type="entry name" value="Toll_tir_struct_dom_sf"/>
</dbReference>
<evidence type="ECO:0000313" key="2">
    <source>
        <dbReference type="EMBL" id="MCB6961895.1"/>
    </source>
</evidence>
<dbReference type="RefSeq" id="WP_118392419.1">
    <property type="nucleotide sequence ID" value="NZ_JAJCJQ010000027.1"/>
</dbReference>
<dbReference type="AlphaFoldDB" id="A0A395UYD2"/>
<dbReference type="Proteomes" id="UP000266066">
    <property type="component" value="Unassembled WGS sequence"/>
</dbReference>
<comment type="caution">
    <text evidence="3">The sequence shown here is derived from an EMBL/GenBank/DDBJ whole genome shotgun (WGS) entry which is preliminary data.</text>
</comment>
<dbReference type="EMBL" id="JAJCJQ010000027">
    <property type="protein sequence ID" value="MCB6961895.1"/>
    <property type="molecule type" value="Genomic_DNA"/>
</dbReference>
<dbReference type="Proteomes" id="UP001197741">
    <property type="component" value="Unassembled WGS sequence"/>
</dbReference>